<organism evidence="2 3">
    <name type="scientific">Tunturiibacter empetritectus</name>
    <dbReference type="NCBI Taxonomy" id="3069691"/>
    <lineage>
        <taxon>Bacteria</taxon>
        <taxon>Pseudomonadati</taxon>
        <taxon>Acidobacteriota</taxon>
        <taxon>Terriglobia</taxon>
        <taxon>Terriglobales</taxon>
        <taxon>Acidobacteriaceae</taxon>
        <taxon>Tunturiibacter</taxon>
    </lineage>
</organism>
<proteinExistence type="predicted"/>
<sequence>MLQFTYKLKLTERVKAKCSRHPRYNPVKDGRAGIRGGCSTCFSLYDLHQARIALDAAQREFVRRAGPWARQREPRKRKAADATEEPPLHP</sequence>
<keyword evidence="3" id="KW-1185">Reference proteome</keyword>
<reference evidence="2" key="1">
    <citation type="submission" date="2020-08" db="EMBL/GenBank/DDBJ databases">
        <title>Genomic Encyclopedia of Type Strains, Phase IV (KMG-V): Genome sequencing to study the core and pangenomes of soil and plant-associated prokaryotes.</title>
        <authorList>
            <person name="Whitman W."/>
        </authorList>
    </citation>
    <scope>NUCLEOTIDE SEQUENCE [LARGE SCALE GENOMIC DNA]</scope>
    <source>
        <strain evidence="2">M8UP27</strain>
    </source>
</reference>
<gene>
    <name evidence="2" type="ORF">HDF09_004195</name>
</gene>
<name>A0A7W8ILT5_9BACT</name>
<evidence type="ECO:0000313" key="3">
    <source>
        <dbReference type="Proteomes" id="UP000568106"/>
    </source>
</evidence>
<evidence type="ECO:0000256" key="1">
    <source>
        <dbReference type="SAM" id="MobiDB-lite"/>
    </source>
</evidence>
<evidence type="ECO:0000313" key="2">
    <source>
        <dbReference type="EMBL" id="MBB5319486.1"/>
    </source>
</evidence>
<protein>
    <submittedName>
        <fullName evidence="2">Uncharacterized protein</fullName>
    </submittedName>
</protein>
<dbReference type="EMBL" id="JACHDY010000009">
    <property type="protein sequence ID" value="MBB5319486.1"/>
    <property type="molecule type" value="Genomic_DNA"/>
</dbReference>
<comment type="caution">
    <text evidence="2">The sequence shown here is derived from an EMBL/GenBank/DDBJ whole genome shotgun (WGS) entry which is preliminary data.</text>
</comment>
<dbReference type="Proteomes" id="UP000568106">
    <property type="component" value="Unassembled WGS sequence"/>
</dbReference>
<dbReference type="AlphaFoldDB" id="A0A7W8ILT5"/>
<accession>A0A7W8ILT5</accession>
<feature type="region of interest" description="Disordered" evidence="1">
    <location>
        <begin position="65"/>
        <end position="90"/>
    </location>
</feature>